<dbReference type="EMBL" id="JELX01000566">
    <property type="protein sequence ID" value="KYF63914.1"/>
    <property type="molecule type" value="Genomic_DNA"/>
</dbReference>
<dbReference type="PANTHER" id="PTHR32305:SF15">
    <property type="entry name" value="PROTEIN RHSA-RELATED"/>
    <property type="match status" value="1"/>
</dbReference>
<dbReference type="InterPro" id="IPR054030">
    <property type="entry name" value="Gp5_Vgr_C"/>
</dbReference>
<sequence length="638" mass="69517">MAVTLSFLDAPAPRFHLLSYELRDDMSRLFSLDLLVESTDAALEMASLVGRRVALDLGPGIQMPRVTGILREVKVVSTETSGVSRYFLYIVPPLWLTTRRTNHRIFQDRTAVEIVDDVLADYGGRVPAPIKRLGGSYRKRSYCAQYGESDHDFIFRLLADEGIATCFDHTAGSQWVLVDQTDSLTPKRDAPIPYVEPALGNEPPVPSVSAVVVTAKIKTSAVAVRDYDHLNPSFTIQARSSAEGAELFVEENELEAYTFEVGEARDEEQAKARAQRLLEATRVPGRRLEITANVAIAPGTRVRLAGHARADVNVPLLVTRTVVVGQERGASHHMECIDAAVPFRPRRLPRPRIIGTQTAFVVPTHAGDEIDADALGQVKIEFRWDRRGLRANTSRYVRVSQAWAGMDYGFICLPRVGDEVVVEFLDGDPDQPIVIGRVHNAVNVRPFSSPAERTISVWRSKSSPGGGGFNQILLDDKAGAERLELHAQRDFRSETGRNAVTIIGNNQTSRVSGNSSTTISGAQSIGAGSTSISTGPYRLTARSIDVKSRTDIESVAVNIRRDGSLNHFVDTHGFWIDAKSVMQVVTPRFVVFSGDIVLDAGGSKIEISNGGIKITSGGTIEISGAVVDVKGAPIKLNS</sequence>
<keyword evidence="3" id="KW-0964">Secreted</keyword>
<evidence type="ECO:0000313" key="6">
    <source>
        <dbReference type="EMBL" id="KYF63914.1"/>
    </source>
</evidence>
<evidence type="ECO:0000259" key="5">
    <source>
        <dbReference type="Pfam" id="PF22178"/>
    </source>
</evidence>
<dbReference type="NCBIfam" id="TIGR01646">
    <property type="entry name" value="vgr_GE"/>
    <property type="match status" value="1"/>
</dbReference>
<dbReference type="Gene3D" id="2.30.110.50">
    <property type="match status" value="1"/>
</dbReference>
<dbReference type="SUPFAM" id="SSF69279">
    <property type="entry name" value="Phage tail proteins"/>
    <property type="match status" value="2"/>
</dbReference>
<dbReference type="Pfam" id="PF04717">
    <property type="entry name" value="Phage_base_V"/>
    <property type="match status" value="1"/>
</dbReference>
<evidence type="ECO:0000259" key="4">
    <source>
        <dbReference type="Pfam" id="PF04717"/>
    </source>
</evidence>
<dbReference type="PANTHER" id="PTHR32305">
    <property type="match status" value="1"/>
</dbReference>
<dbReference type="InterPro" id="IPR037026">
    <property type="entry name" value="Vgr_OB-fold_dom_sf"/>
</dbReference>
<dbReference type="Pfam" id="PF05954">
    <property type="entry name" value="Phage_GPD"/>
    <property type="match status" value="1"/>
</dbReference>
<dbReference type="AlphaFoldDB" id="A0A150Q7H1"/>
<reference evidence="6 7" key="1">
    <citation type="submission" date="2014-02" db="EMBL/GenBank/DDBJ databases">
        <title>The small core and large imbalanced accessory genome model reveals a collaborative survival strategy of Sorangium cellulosum strains in nature.</title>
        <authorList>
            <person name="Han K."/>
            <person name="Peng R."/>
            <person name="Blom J."/>
            <person name="Li Y.-Z."/>
        </authorList>
    </citation>
    <scope>NUCLEOTIDE SEQUENCE [LARGE SCALE GENOMIC DNA]</scope>
    <source>
        <strain evidence="6 7">So0157-18</strain>
    </source>
</reference>
<dbReference type="Proteomes" id="UP000075604">
    <property type="component" value="Unassembled WGS sequence"/>
</dbReference>
<gene>
    <name evidence="6" type="ORF">BE04_12280</name>
</gene>
<protein>
    <submittedName>
        <fullName evidence="6">Uncharacterized protein</fullName>
    </submittedName>
</protein>
<organism evidence="6 7">
    <name type="scientific">Sorangium cellulosum</name>
    <name type="common">Polyangium cellulosum</name>
    <dbReference type="NCBI Taxonomy" id="56"/>
    <lineage>
        <taxon>Bacteria</taxon>
        <taxon>Pseudomonadati</taxon>
        <taxon>Myxococcota</taxon>
        <taxon>Polyangia</taxon>
        <taxon>Polyangiales</taxon>
        <taxon>Polyangiaceae</taxon>
        <taxon>Sorangium</taxon>
    </lineage>
</organism>
<dbReference type="SUPFAM" id="SSF69349">
    <property type="entry name" value="Phage fibre proteins"/>
    <property type="match status" value="1"/>
</dbReference>
<comment type="caution">
    <text evidence="6">The sequence shown here is derived from an EMBL/GenBank/DDBJ whole genome shotgun (WGS) entry which is preliminary data.</text>
</comment>
<accession>A0A150Q7H1</accession>
<proteinExistence type="inferred from homology"/>
<feature type="domain" description="Gp5/Type VI secretion system Vgr C-terminal trimerisation" evidence="5">
    <location>
        <begin position="456"/>
        <end position="524"/>
    </location>
</feature>
<dbReference type="InterPro" id="IPR006533">
    <property type="entry name" value="T6SS_Vgr_RhsGE"/>
</dbReference>
<comment type="subcellular location">
    <subcellularLocation>
        <location evidence="1">Secreted</location>
    </subcellularLocation>
</comment>
<dbReference type="NCBIfam" id="TIGR03361">
    <property type="entry name" value="VI_Rhs_Vgr"/>
    <property type="match status" value="1"/>
</dbReference>
<dbReference type="Pfam" id="PF22178">
    <property type="entry name" value="Gp5_trimer_C"/>
    <property type="match status" value="1"/>
</dbReference>
<dbReference type="InterPro" id="IPR006531">
    <property type="entry name" value="Gp5/Vgr_OB"/>
</dbReference>
<dbReference type="SUPFAM" id="SSF69255">
    <property type="entry name" value="gp5 N-terminal domain-like"/>
    <property type="match status" value="1"/>
</dbReference>
<evidence type="ECO:0000256" key="2">
    <source>
        <dbReference type="ARBA" id="ARBA00005558"/>
    </source>
</evidence>
<dbReference type="InterPro" id="IPR050708">
    <property type="entry name" value="T6SS_VgrG/RHS"/>
</dbReference>
<dbReference type="Gene3D" id="2.40.50.230">
    <property type="entry name" value="Gp5 N-terminal domain"/>
    <property type="match status" value="1"/>
</dbReference>
<comment type="similarity">
    <text evidence="2">Belongs to the VgrG protein family.</text>
</comment>
<name>A0A150Q7H1_SORCE</name>
<dbReference type="Gene3D" id="4.10.220.110">
    <property type="match status" value="1"/>
</dbReference>
<dbReference type="Gene3D" id="3.55.50.10">
    <property type="entry name" value="Baseplate protein-like domains"/>
    <property type="match status" value="1"/>
</dbReference>
<dbReference type="GO" id="GO:0005576">
    <property type="term" value="C:extracellular region"/>
    <property type="evidence" value="ECO:0007669"/>
    <property type="project" value="UniProtKB-SubCell"/>
</dbReference>
<evidence type="ECO:0000256" key="3">
    <source>
        <dbReference type="ARBA" id="ARBA00022525"/>
    </source>
</evidence>
<evidence type="ECO:0000256" key="1">
    <source>
        <dbReference type="ARBA" id="ARBA00004613"/>
    </source>
</evidence>
<dbReference type="InterPro" id="IPR017847">
    <property type="entry name" value="T6SS_RhsGE_Vgr_subset"/>
</dbReference>
<feature type="domain" description="Gp5/Type VI secretion system Vgr protein OB-fold" evidence="4">
    <location>
        <begin position="371"/>
        <end position="438"/>
    </location>
</feature>
<evidence type="ECO:0000313" key="7">
    <source>
        <dbReference type="Proteomes" id="UP000075604"/>
    </source>
</evidence>